<dbReference type="KEGG" id="aplc:110979294"/>
<organism evidence="2 3">
    <name type="scientific">Acanthaster planci</name>
    <name type="common">Crown-of-thorns starfish</name>
    <dbReference type="NCBI Taxonomy" id="133434"/>
    <lineage>
        <taxon>Eukaryota</taxon>
        <taxon>Metazoa</taxon>
        <taxon>Echinodermata</taxon>
        <taxon>Eleutherozoa</taxon>
        <taxon>Asterozoa</taxon>
        <taxon>Asteroidea</taxon>
        <taxon>Valvatacea</taxon>
        <taxon>Valvatida</taxon>
        <taxon>Acanthasteridae</taxon>
        <taxon>Acanthaster</taxon>
    </lineage>
</organism>
<feature type="compositionally biased region" description="Polar residues" evidence="1">
    <location>
        <begin position="41"/>
        <end position="66"/>
    </location>
</feature>
<accession>A0A8B7YE35</accession>
<dbReference type="Gene3D" id="3.40.50.300">
    <property type="entry name" value="P-loop containing nucleotide triphosphate hydrolases"/>
    <property type="match status" value="1"/>
</dbReference>
<dbReference type="SUPFAM" id="SSF52540">
    <property type="entry name" value="P-loop containing nucleoside triphosphate hydrolases"/>
    <property type="match status" value="1"/>
</dbReference>
<evidence type="ECO:0000256" key="1">
    <source>
        <dbReference type="SAM" id="MobiDB-lite"/>
    </source>
</evidence>
<keyword evidence="2" id="KW-1185">Reference proteome</keyword>
<dbReference type="InterPro" id="IPR051135">
    <property type="entry name" value="Gal/GlcNAc/GalNAc_ST"/>
</dbReference>
<dbReference type="OrthoDB" id="6138663at2759"/>
<dbReference type="GO" id="GO:0006044">
    <property type="term" value="P:N-acetylglucosamine metabolic process"/>
    <property type="evidence" value="ECO:0007669"/>
    <property type="project" value="TreeGrafter"/>
</dbReference>
<evidence type="ECO:0000313" key="2">
    <source>
        <dbReference type="Proteomes" id="UP000694845"/>
    </source>
</evidence>
<reference evidence="3" key="1">
    <citation type="submission" date="2025-08" db="UniProtKB">
        <authorList>
            <consortium name="RefSeq"/>
        </authorList>
    </citation>
    <scope>IDENTIFICATION</scope>
</reference>
<dbReference type="GeneID" id="110979294"/>
<sequence length="295" mass="32451">MGRNLRCVLFGLAVVGAVCLLVFTRGKGVLVKNVDVESREPSTGTTQDSNAPTGTDSQRVNSSNAGPKSCSCNHSSDSISPFGGSGAEDRRATGLPADPTGIDNGRSAVGSRVVLLTSMRTGSSFIGEIFGRNDDIFYLFEPGLALLTELHSQGALFLQPIYMDMLSAIFHCNTSSLNFYIKWLSRQYPLEVKKKVPRLFDLVCYKWPTGRTGLACRKIDADLFERKCREKRHIAVKSIRIWDIGMFQPLIQDGNVKLKVVHLVRDPRGMTASRVLAMNFVDSTMKQTRGGFIHG</sequence>
<proteinExistence type="predicted"/>
<name>A0A8B7YE35_ACAPL</name>
<dbReference type="InterPro" id="IPR027417">
    <property type="entry name" value="P-loop_NTPase"/>
</dbReference>
<gene>
    <name evidence="3" type="primary">LOC110979294</name>
</gene>
<protein>
    <submittedName>
        <fullName evidence="3">Carbohydrate sulfotransferase 2-like</fullName>
    </submittedName>
</protein>
<feature type="compositionally biased region" description="Low complexity" evidence="1">
    <location>
        <begin position="69"/>
        <end position="80"/>
    </location>
</feature>
<dbReference type="AlphaFoldDB" id="A0A8B7YE35"/>
<dbReference type="GO" id="GO:0001517">
    <property type="term" value="F:N-acetylglucosamine 6-O-sulfotransferase activity"/>
    <property type="evidence" value="ECO:0007669"/>
    <property type="project" value="TreeGrafter"/>
</dbReference>
<dbReference type="GO" id="GO:0006790">
    <property type="term" value="P:sulfur compound metabolic process"/>
    <property type="evidence" value="ECO:0007669"/>
    <property type="project" value="TreeGrafter"/>
</dbReference>
<evidence type="ECO:0000313" key="3">
    <source>
        <dbReference type="RefSeq" id="XP_022090655.1"/>
    </source>
</evidence>
<dbReference type="PANTHER" id="PTHR10704">
    <property type="entry name" value="CARBOHYDRATE SULFOTRANSFERASE"/>
    <property type="match status" value="1"/>
</dbReference>
<dbReference type="PANTHER" id="PTHR10704:SF44">
    <property type="entry name" value="LD35051P-RELATED"/>
    <property type="match status" value="1"/>
</dbReference>
<dbReference type="Proteomes" id="UP000694845">
    <property type="component" value="Unplaced"/>
</dbReference>
<dbReference type="RefSeq" id="XP_022090655.1">
    <property type="nucleotide sequence ID" value="XM_022234963.1"/>
</dbReference>
<feature type="region of interest" description="Disordered" evidence="1">
    <location>
        <begin position="37"/>
        <end position="104"/>
    </location>
</feature>